<evidence type="ECO:0000313" key="2">
    <source>
        <dbReference type="EMBL" id="VFK27523.1"/>
    </source>
</evidence>
<sequence>MLRKIGLLSCFVLLALVLSGCCRPGGEKPDANVLLEGNIVVSQDANPDVNGRPSPITIRIYQLRSAERFKNADFSALSDNDDAVLEDDLLFKEEMDAHPGTSIPFKRELQKGTRSLGLMAAFRDFRNATWHTSIDLPAADLFPVMIEIGESSVLIREP</sequence>
<dbReference type="EMBL" id="CAADFQ010000029">
    <property type="protein sequence ID" value="VFK32083.1"/>
    <property type="molecule type" value="Genomic_DNA"/>
</dbReference>
<dbReference type="AlphaFoldDB" id="A0A450XS34"/>
<evidence type="ECO:0000256" key="1">
    <source>
        <dbReference type="SAM" id="SignalP"/>
    </source>
</evidence>
<protein>
    <submittedName>
        <fullName evidence="3">Type VI secretion system protein VasD</fullName>
    </submittedName>
</protein>
<dbReference type="PROSITE" id="PS51257">
    <property type="entry name" value="PROKAR_LIPOPROTEIN"/>
    <property type="match status" value="1"/>
</dbReference>
<dbReference type="PANTHER" id="PTHR37625:SF4">
    <property type="entry name" value="OUTER MEMBRANE LIPOPROTEIN"/>
    <property type="match status" value="1"/>
</dbReference>
<dbReference type="EMBL" id="CAADGH010000028">
    <property type="protein sequence ID" value="VFK75651.1"/>
    <property type="molecule type" value="Genomic_DNA"/>
</dbReference>
<dbReference type="InterPro" id="IPR038706">
    <property type="entry name" value="Type_VI_SciN-like_sf"/>
</dbReference>
<feature type="chain" id="PRO_5036354203" evidence="1">
    <location>
        <begin position="25"/>
        <end position="158"/>
    </location>
</feature>
<feature type="signal peptide" evidence="1">
    <location>
        <begin position="1"/>
        <end position="24"/>
    </location>
</feature>
<evidence type="ECO:0000313" key="3">
    <source>
        <dbReference type="EMBL" id="VFK32083.1"/>
    </source>
</evidence>
<reference evidence="3" key="1">
    <citation type="submission" date="2019-02" db="EMBL/GenBank/DDBJ databases">
        <authorList>
            <person name="Gruber-Vodicka R. H."/>
            <person name="Seah K. B. B."/>
        </authorList>
    </citation>
    <scope>NUCLEOTIDE SEQUENCE</scope>
    <source>
        <strain evidence="2">BECK_BZ197</strain>
        <strain evidence="4">BECK_BZ198</strain>
        <strain evidence="3">BECK_BZ199</strain>
    </source>
</reference>
<dbReference type="InterPro" id="IPR017734">
    <property type="entry name" value="T6SS_SciN"/>
</dbReference>
<dbReference type="EMBL" id="CAADFO010000028">
    <property type="protein sequence ID" value="VFK27523.1"/>
    <property type="molecule type" value="Genomic_DNA"/>
</dbReference>
<dbReference type="Pfam" id="PF12790">
    <property type="entry name" value="T6SS-SciN"/>
    <property type="match status" value="1"/>
</dbReference>
<dbReference type="Gene3D" id="2.60.40.4150">
    <property type="entry name" value="Type VI secretion system, lipoprotein SciN"/>
    <property type="match status" value="1"/>
</dbReference>
<gene>
    <name evidence="2" type="ORF">BECKMB1821G_GA0114241_102835</name>
    <name evidence="4" type="ORF">BECKMB1821H_GA0114242_102814</name>
    <name evidence="3" type="ORF">BECKMB1821I_GA0114274_102934</name>
</gene>
<organism evidence="3">
    <name type="scientific">Candidatus Kentrum sp. MB</name>
    <dbReference type="NCBI Taxonomy" id="2138164"/>
    <lineage>
        <taxon>Bacteria</taxon>
        <taxon>Pseudomonadati</taxon>
        <taxon>Pseudomonadota</taxon>
        <taxon>Gammaproteobacteria</taxon>
        <taxon>Candidatus Kentrum</taxon>
    </lineage>
</organism>
<evidence type="ECO:0000313" key="4">
    <source>
        <dbReference type="EMBL" id="VFK75651.1"/>
    </source>
</evidence>
<dbReference type="NCBIfam" id="TIGR03352">
    <property type="entry name" value="VI_chp_3"/>
    <property type="match status" value="1"/>
</dbReference>
<name>A0A450XS34_9GAMM</name>
<proteinExistence type="predicted"/>
<accession>A0A450XS34</accession>
<keyword evidence="1" id="KW-0732">Signal</keyword>
<dbReference type="PANTHER" id="PTHR37625">
    <property type="entry name" value="OUTER MEMBRANE LIPOPROTEIN-RELATED"/>
    <property type="match status" value="1"/>
</dbReference>